<feature type="region of interest" description="Disordered" evidence="1">
    <location>
        <begin position="30"/>
        <end position="62"/>
    </location>
</feature>
<reference evidence="2" key="1">
    <citation type="submission" date="2020-06" db="EMBL/GenBank/DDBJ databases">
        <authorList>
            <person name="Li T."/>
            <person name="Hu X."/>
            <person name="Zhang T."/>
            <person name="Song X."/>
            <person name="Zhang H."/>
            <person name="Dai N."/>
            <person name="Sheng W."/>
            <person name="Hou X."/>
            <person name="Wei L."/>
        </authorList>
    </citation>
    <scope>NUCLEOTIDE SEQUENCE</scope>
    <source>
        <strain evidence="2">G01</strain>
        <tissue evidence="2">Leaf</tissue>
    </source>
</reference>
<proteinExistence type="predicted"/>
<protein>
    <submittedName>
        <fullName evidence="2">Uncharacterized protein</fullName>
    </submittedName>
</protein>
<reference evidence="2" key="2">
    <citation type="journal article" date="2024" name="Plant">
        <title>Genomic evolution and insights into agronomic trait innovations of Sesamum species.</title>
        <authorList>
            <person name="Miao H."/>
            <person name="Wang L."/>
            <person name="Qu L."/>
            <person name="Liu H."/>
            <person name="Sun Y."/>
            <person name="Le M."/>
            <person name="Wang Q."/>
            <person name="Wei S."/>
            <person name="Zheng Y."/>
            <person name="Lin W."/>
            <person name="Duan Y."/>
            <person name="Cao H."/>
            <person name="Xiong S."/>
            <person name="Wang X."/>
            <person name="Wei L."/>
            <person name="Li C."/>
            <person name="Ma Q."/>
            <person name="Ju M."/>
            <person name="Zhao R."/>
            <person name="Li G."/>
            <person name="Mu C."/>
            <person name="Tian Q."/>
            <person name="Mei H."/>
            <person name="Zhang T."/>
            <person name="Gao T."/>
            <person name="Zhang H."/>
        </authorList>
    </citation>
    <scope>NUCLEOTIDE SEQUENCE</scope>
    <source>
        <strain evidence="2">G01</strain>
    </source>
</reference>
<sequence length="89" mass="9561">MLVQYEARIEKSAPSVLVGEASTFKVKGKVAGREKRKKDETSSIAASTSSVPITPLGGGKGKGRGFVSQRFRMMFLSIVEKGRLEEGVS</sequence>
<dbReference type="AlphaFoldDB" id="A0AAW2JUB9"/>
<name>A0AAW2JUB9_9LAMI</name>
<feature type="compositionally biased region" description="Basic and acidic residues" evidence="1">
    <location>
        <begin position="31"/>
        <end position="41"/>
    </location>
</feature>
<evidence type="ECO:0000313" key="2">
    <source>
        <dbReference type="EMBL" id="KAL0298107.1"/>
    </source>
</evidence>
<organism evidence="2">
    <name type="scientific">Sesamum angustifolium</name>
    <dbReference type="NCBI Taxonomy" id="2727405"/>
    <lineage>
        <taxon>Eukaryota</taxon>
        <taxon>Viridiplantae</taxon>
        <taxon>Streptophyta</taxon>
        <taxon>Embryophyta</taxon>
        <taxon>Tracheophyta</taxon>
        <taxon>Spermatophyta</taxon>
        <taxon>Magnoliopsida</taxon>
        <taxon>eudicotyledons</taxon>
        <taxon>Gunneridae</taxon>
        <taxon>Pentapetalae</taxon>
        <taxon>asterids</taxon>
        <taxon>lamiids</taxon>
        <taxon>Lamiales</taxon>
        <taxon>Pedaliaceae</taxon>
        <taxon>Sesamum</taxon>
    </lineage>
</organism>
<gene>
    <name evidence="2" type="ORF">Sangu_3160700</name>
</gene>
<evidence type="ECO:0000256" key="1">
    <source>
        <dbReference type="SAM" id="MobiDB-lite"/>
    </source>
</evidence>
<comment type="caution">
    <text evidence="2">The sequence shown here is derived from an EMBL/GenBank/DDBJ whole genome shotgun (WGS) entry which is preliminary data.</text>
</comment>
<dbReference type="EMBL" id="JACGWK010000490">
    <property type="protein sequence ID" value="KAL0298107.1"/>
    <property type="molecule type" value="Genomic_DNA"/>
</dbReference>
<accession>A0AAW2JUB9</accession>
<feature type="compositionally biased region" description="Polar residues" evidence="1">
    <location>
        <begin position="42"/>
        <end position="52"/>
    </location>
</feature>